<reference evidence="9" key="1">
    <citation type="submission" date="2009-07" db="EMBL/GenBank/DDBJ databases">
        <title>Complete genome sequence of Zobellia galactanivorans Dsij.</title>
        <authorList>
            <consortium name="Genoscope - CEA"/>
        </authorList>
    </citation>
    <scope>NUCLEOTIDE SEQUENCE [LARGE SCALE GENOMIC DNA]</scope>
    <source>
        <strain evidence="9">DSM 12802 / CCUG 47099 / CIP 106680 / NCIMB 13871 / Dsij</strain>
    </source>
</reference>
<comment type="subcellular location">
    <subcellularLocation>
        <location evidence="1">Cell outer membrane</location>
    </subcellularLocation>
</comment>
<reference evidence="8 9" key="2">
    <citation type="journal article" date="2012" name="Environ. Microbiol.">
        <title>Characterization of the first alginolytic operons in a marine bacterium: from their emergence in marine Flavobacteriia to their independent transfers to marine Proteobacteria and human gut Bacteroides.</title>
        <authorList>
            <person name="Thomas F."/>
            <person name="Barbeyron T."/>
            <person name="Tonon T."/>
            <person name="Genicot S."/>
            <person name="Czjzek M."/>
            <person name="Michel G."/>
        </authorList>
    </citation>
    <scope>NUCLEOTIDE SEQUENCE [LARGE SCALE GENOMIC DNA]</scope>
    <source>
        <strain evidence="9">DSM 12802 / CCUG 47099 / CIP 106680 / NCIMB 13871 / Dsij</strain>
    </source>
</reference>
<dbReference type="GO" id="GO:0009279">
    <property type="term" value="C:cell outer membrane"/>
    <property type="evidence" value="ECO:0007669"/>
    <property type="project" value="UniProtKB-SubCell"/>
</dbReference>
<dbReference type="RefSeq" id="WP_013991577.1">
    <property type="nucleotide sequence ID" value="NC_015844.1"/>
</dbReference>
<sequence length="564" mass="63776">MKSYNYFILTCLLILLGACDEDQLIEVPSDFLSPEISYVSPADIEAALVSNYGRMRALNQGTNNNLMHSGTDLCMWARSPEIQGLGDYRTGLIPSSDVALEFWNRYYKIIFNSNAILTRIEAIEYEDQAEKNLHIAEARWFRGFAYRSLGFLYGGVPIVLEEISSPRRDFERSSIDETLDQAIQDLEFAALNLPGVSEVKADGRLNNAAANHYLAELYLAKGQPDQAVSAASTVISDPNINLMTSRFGNRATDEGDPYWDLFQRFNQNRSSGNQEGILVLQEEFNIPGNTQIAVTNGDNNFRYERHYGSLYWFLNGPDGVGAFLGPTSRNLGRPVGFVRPTPYFTHTVWGWDSVTQTFDPDNRNNNRNIQRDWVVDNPQSAFFGQKISDFPQSWFDNLTAQDTLRDYYPNITKISTPNDHPVEILVDVTTGQVANTAGQTFTDWYQIRVAETYLLRAEAYLALGNTAAAADDINILRNRAQATPVEADEVDMNYILDERMRELNIEENRRMTLSRLNLLFERTVLGNPFSGLTVQPFNNLFPIPFAEIELNTLGKLEQNPGYVN</sequence>
<evidence type="ECO:0000256" key="5">
    <source>
        <dbReference type="ARBA" id="ARBA00023237"/>
    </source>
</evidence>
<organism evidence="8 9">
    <name type="scientific">Zobellia galactanivorans (strain DSM 12802 / CCUG 47099 / CIP 106680 / NCIMB 13871 / Dsij)</name>
    <dbReference type="NCBI Taxonomy" id="63186"/>
    <lineage>
        <taxon>Bacteria</taxon>
        <taxon>Pseudomonadati</taxon>
        <taxon>Bacteroidota</taxon>
        <taxon>Flavobacteriia</taxon>
        <taxon>Flavobacteriales</taxon>
        <taxon>Flavobacteriaceae</taxon>
        <taxon>Zobellia</taxon>
    </lineage>
</organism>
<gene>
    <name evidence="8" type="ordered locus">zobellia_191</name>
</gene>
<dbReference type="Pfam" id="PF07980">
    <property type="entry name" value="SusD_RagB"/>
    <property type="match status" value="1"/>
</dbReference>
<dbReference type="STRING" id="63186.ZOBELLIA_191"/>
<evidence type="ECO:0000256" key="3">
    <source>
        <dbReference type="ARBA" id="ARBA00022729"/>
    </source>
</evidence>
<dbReference type="KEGG" id="zga:ZOBELLIA_191"/>
<dbReference type="PROSITE" id="PS51257">
    <property type="entry name" value="PROKAR_LIPOPROTEIN"/>
    <property type="match status" value="1"/>
</dbReference>
<dbReference type="InterPro" id="IPR012944">
    <property type="entry name" value="SusD_RagB_dom"/>
</dbReference>
<evidence type="ECO:0000259" key="6">
    <source>
        <dbReference type="Pfam" id="PF07980"/>
    </source>
</evidence>
<protein>
    <submittedName>
        <fullName evidence="8">SusD/RagB family lipoprotein</fullName>
    </submittedName>
</protein>
<keyword evidence="3" id="KW-0732">Signal</keyword>
<dbReference type="Gene3D" id="1.25.40.390">
    <property type="match status" value="1"/>
</dbReference>
<proteinExistence type="inferred from homology"/>
<dbReference type="InterPro" id="IPR011990">
    <property type="entry name" value="TPR-like_helical_dom_sf"/>
</dbReference>
<feature type="domain" description="SusD-like N-terminal" evidence="7">
    <location>
        <begin position="95"/>
        <end position="219"/>
    </location>
</feature>
<keyword evidence="5" id="KW-0998">Cell outer membrane</keyword>
<evidence type="ECO:0000313" key="8">
    <source>
        <dbReference type="EMBL" id="CAZ94264.1"/>
    </source>
</evidence>
<dbReference type="Proteomes" id="UP000008898">
    <property type="component" value="Chromosome"/>
</dbReference>
<keyword evidence="9" id="KW-1185">Reference proteome</keyword>
<dbReference type="SUPFAM" id="SSF48452">
    <property type="entry name" value="TPR-like"/>
    <property type="match status" value="1"/>
</dbReference>
<evidence type="ECO:0000256" key="2">
    <source>
        <dbReference type="ARBA" id="ARBA00006275"/>
    </source>
</evidence>
<accession>G0L0C9</accession>
<keyword evidence="8" id="KW-0449">Lipoprotein</keyword>
<evidence type="ECO:0000259" key="7">
    <source>
        <dbReference type="Pfam" id="PF14322"/>
    </source>
</evidence>
<dbReference type="AlphaFoldDB" id="G0L0C9"/>
<feature type="domain" description="RagB/SusD" evidence="6">
    <location>
        <begin position="411"/>
        <end position="562"/>
    </location>
</feature>
<dbReference type="EMBL" id="FP476056">
    <property type="protein sequence ID" value="CAZ94264.1"/>
    <property type="molecule type" value="Genomic_DNA"/>
</dbReference>
<evidence type="ECO:0000256" key="1">
    <source>
        <dbReference type="ARBA" id="ARBA00004442"/>
    </source>
</evidence>
<evidence type="ECO:0000313" key="9">
    <source>
        <dbReference type="Proteomes" id="UP000008898"/>
    </source>
</evidence>
<dbReference type="Pfam" id="PF14322">
    <property type="entry name" value="SusD-like_3"/>
    <property type="match status" value="1"/>
</dbReference>
<dbReference type="InterPro" id="IPR033985">
    <property type="entry name" value="SusD-like_N"/>
</dbReference>
<dbReference type="OrthoDB" id="5694214at2"/>
<keyword evidence="4" id="KW-0472">Membrane</keyword>
<dbReference type="PATRIC" id="fig|63186.3.peg.193"/>
<comment type="similarity">
    <text evidence="2">Belongs to the SusD family.</text>
</comment>
<dbReference type="HOGENOM" id="CLU_015553_1_4_10"/>
<evidence type="ECO:0000256" key="4">
    <source>
        <dbReference type="ARBA" id="ARBA00023136"/>
    </source>
</evidence>
<name>G0L0C9_ZOBGA</name>